<gene>
    <name evidence="2" type="ORF">GCM10007028_33150</name>
</gene>
<organism evidence="2 3">
    <name type="scientific">Algibacter mikhailovii</name>
    <dbReference type="NCBI Taxonomy" id="425498"/>
    <lineage>
        <taxon>Bacteria</taxon>
        <taxon>Pseudomonadati</taxon>
        <taxon>Bacteroidota</taxon>
        <taxon>Flavobacteriia</taxon>
        <taxon>Flavobacteriales</taxon>
        <taxon>Flavobacteriaceae</taxon>
        <taxon>Algibacter</taxon>
    </lineage>
</organism>
<dbReference type="EMBL" id="BMWZ01000009">
    <property type="protein sequence ID" value="GGZ92061.1"/>
    <property type="molecule type" value="Genomic_DNA"/>
</dbReference>
<dbReference type="InterPro" id="IPR026444">
    <property type="entry name" value="Secre_tail"/>
</dbReference>
<keyword evidence="3" id="KW-1185">Reference proteome</keyword>
<accession>A0A918VD19</accession>
<comment type="caution">
    <text evidence="2">The sequence shown here is derived from an EMBL/GenBank/DDBJ whole genome shotgun (WGS) entry which is preliminary data.</text>
</comment>
<name>A0A918VD19_9FLAO</name>
<evidence type="ECO:0008006" key="4">
    <source>
        <dbReference type="Google" id="ProtNLM"/>
    </source>
</evidence>
<evidence type="ECO:0000256" key="1">
    <source>
        <dbReference type="ARBA" id="ARBA00022729"/>
    </source>
</evidence>
<evidence type="ECO:0000313" key="2">
    <source>
        <dbReference type="EMBL" id="GGZ92061.1"/>
    </source>
</evidence>
<dbReference type="AlphaFoldDB" id="A0A918VD19"/>
<dbReference type="NCBIfam" id="TIGR04183">
    <property type="entry name" value="Por_Secre_tail"/>
    <property type="match status" value="1"/>
</dbReference>
<dbReference type="Proteomes" id="UP000636004">
    <property type="component" value="Unassembled WGS sequence"/>
</dbReference>
<evidence type="ECO:0000313" key="3">
    <source>
        <dbReference type="Proteomes" id="UP000636004"/>
    </source>
</evidence>
<reference evidence="2" key="2">
    <citation type="submission" date="2020-09" db="EMBL/GenBank/DDBJ databases">
        <authorList>
            <person name="Sun Q."/>
            <person name="Kim S."/>
        </authorList>
    </citation>
    <scope>NUCLEOTIDE SEQUENCE</scope>
    <source>
        <strain evidence="2">KCTC 12710</strain>
    </source>
</reference>
<protein>
    <recommendedName>
        <fullName evidence="4">T9SS type A sorting domain-containing protein</fullName>
    </recommendedName>
</protein>
<proteinExistence type="predicted"/>
<keyword evidence="1" id="KW-0732">Signal</keyword>
<reference evidence="2" key="1">
    <citation type="journal article" date="2014" name="Int. J. Syst. Evol. Microbiol.">
        <title>Complete genome sequence of Corynebacterium casei LMG S-19264T (=DSM 44701T), isolated from a smear-ripened cheese.</title>
        <authorList>
            <consortium name="US DOE Joint Genome Institute (JGI-PGF)"/>
            <person name="Walter F."/>
            <person name="Albersmeier A."/>
            <person name="Kalinowski J."/>
            <person name="Ruckert C."/>
        </authorList>
    </citation>
    <scope>NUCLEOTIDE SEQUENCE</scope>
    <source>
        <strain evidence="2">KCTC 12710</strain>
    </source>
</reference>
<sequence length="46" mass="5424">MSGELIDIKKNVFEKYTIPNGLTAGMYIMRIRYNNGKSRRYKLLVK</sequence>